<proteinExistence type="inferred from homology"/>
<protein>
    <recommendedName>
        <fullName evidence="2">Phosphoribosyltransferase domain-containing protein</fullName>
    </recommendedName>
</protein>
<dbReference type="CDD" id="cd06223">
    <property type="entry name" value="PRTases_typeI"/>
    <property type="match status" value="1"/>
</dbReference>
<dbReference type="Gene3D" id="3.40.50.2020">
    <property type="match status" value="1"/>
</dbReference>
<dbReference type="PANTHER" id="PTHR47505">
    <property type="entry name" value="DNA UTILIZATION PROTEIN YHGH"/>
    <property type="match status" value="1"/>
</dbReference>
<reference evidence="3 4" key="1">
    <citation type="journal article" date="2018" name="Genome Announc.">
        <title>Draft Genome Sequence of "Candidatus Phycosocius bacilliformis," an Alphaproteobacterial Ectosymbiont of the Hydrocarbon-Producing Green Alga Botryococcus braunii.</title>
        <authorList>
            <person name="Tanabe Y."/>
            <person name="Yamaguchi H."/>
            <person name="Watanabe M.M."/>
        </authorList>
    </citation>
    <scope>NUCLEOTIDE SEQUENCE [LARGE SCALE GENOMIC DNA]</scope>
    <source>
        <strain evidence="3 4">BOTRYCO-2</strain>
    </source>
</reference>
<comment type="caution">
    <text evidence="3">The sequence shown here is derived from an EMBL/GenBank/DDBJ whole genome shotgun (WGS) entry which is preliminary data.</text>
</comment>
<evidence type="ECO:0000313" key="4">
    <source>
        <dbReference type="Proteomes" id="UP000245086"/>
    </source>
</evidence>
<accession>A0A2P2EAL4</accession>
<evidence type="ECO:0000259" key="2">
    <source>
        <dbReference type="Pfam" id="PF00156"/>
    </source>
</evidence>
<dbReference type="InterPro" id="IPR029057">
    <property type="entry name" value="PRTase-like"/>
</dbReference>
<dbReference type="RefSeq" id="WP_238164936.1">
    <property type="nucleotide sequence ID" value="NZ_BFBR01000005.1"/>
</dbReference>
<dbReference type="SUPFAM" id="SSF53271">
    <property type="entry name" value="PRTase-like"/>
    <property type="match status" value="1"/>
</dbReference>
<dbReference type="Pfam" id="PF00156">
    <property type="entry name" value="Pribosyltran"/>
    <property type="match status" value="1"/>
</dbReference>
<dbReference type="InterPro" id="IPR000836">
    <property type="entry name" value="PRTase_dom"/>
</dbReference>
<evidence type="ECO:0000313" key="3">
    <source>
        <dbReference type="EMBL" id="GBF58107.1"/>
    </source>
</evidence>
<gene>
    <name evidence="3" type="ORF">PbB2_01778</name>
</gene>
<sequence>MSAQRSRLARVGRTLADLIWPPRSLLSSARVDRLGTLEPELWQALAFLHGPGCQRCGIPLPEATSPDIICPACLVAPPVYERARAALVYDDLSRPMVLDLKHGGRKDGLPAFANWMAEAAPFALEADQIVPVPLHWSRLWQRGYNQSAWLAHAFATRVGRRFNPDLVSRKRATPSQNGLSATGRKRNVQGAFVAQAAIKDQSIILVDDVMTTGATLQACTRALLRAGAAHVSCVTLARVVRSAKLDGVTSSPEDTLEPIDA</sequence>
<organism evidence="3 4">
    <name type="scientific">Candidatus Phycosocius bacilliformis</name>
    <dbReference type="NCBI Taxonomy" id="1445552"/>
    <lineage>
        <taxon>Bacteria</taxon>
        <taxon>Pseudomonadati</taxon>
        <taxon>Pseudomonadota</taxon>
        <taxon>Alphaproteobacteria</taxon>
        <taxon>Caulobacterales</taxon>
        <taxon>Caulobacterales incertae sedis</taxon>
        <taxon>Candidatus Phycosocius</taxon>
    </lineage>
</organism>
<dbReference type="PANTHER" id="PTHR47505:SF1">
    <property type="entry name" value="DNA UTILIZATION PROTEIN YHGH"/>
    <property type="match status" value="1"/>
</dbReference>
<dbReference type="Proteomes" id="UP000245086">
    <property type="component" value="Unassembled WGS sequence"/>
</dbReference>
<dbReference type="AlphaFoldDB" id="A0A2P2EAL4"/>
<name>A0A2P2EAL4_9PROT</name>
<comment type="similarity">
    <text evidence="1">Belongs to the ComF/GntX family.</text>
</comment>
<evidence type="ECO:0000256" key="1">
    <source>
        <dbReference type="ARBA" id="ARBA00008007"/>
    </source>
</evidence>
<dbReference type="InterPro" id="IPR051910">
    <property type="entry name" value="ComF/GntX_DNA_util-trans"/>
</dbReference>
<dbReference type="EMBL" id="BFBR01000005">
    <property type="protein sequence ID" value="GBF58107.1"/>
    <property type="molecule type" value="Genomic_DNA"/>
</dbReference>
<feature type="domain" description="Phosphoribosyltransferase" evidence="2">
    <location>
        <begin position="188"/>
        <end position="241"/>
    </location>
</feature>
<keyword evidence="4" id="KW-1185">Reference proteome</keyword>